<gene>
    <name evidence="3" type="ORF">QF092_17010</name>
</gene>
<name>A0ABY8Q4Z2_9RHOB</name>
<proteinExistence type="predicted"/>
<feature type="chain" id="PRO_5046683904" evidence="2">
    <location>
        <begin position="22"/>
        <end position="195"/>
    </location>
</feature>
<keyword evidence="1" id="KW-1133">Transmembrane helix</keyword>
<evidence type="ECO:0000256" key="1">
    <source>
        <dbReference type="SAM" id="Phobius"/>
    </source>
</evidence>
<accession>A0ABY8Q4Z2</accession>
<keyword evidence="1" id="KW-0472">Membrane</keyword>
<keyword evidence="2" id="KW-0732">Signal</keyword>
<dbReference type="InterPro" id="IPR022472">
    <property type="entry name" value="VPLPA-CTERM"/>
</dbReference>
<keyword evidence="4" id="KW-1185">Reference proteome</keyword>
<dbReference type="RefSeq" id="WP_281465772.1">
    <property type="nucleotide sequence ID" value="NZ_CP124535.1"/>
</dbReference>
<dbReference type="Proteomes" id="UP001230978">
    <property type="component" value="Chromosome"/>
</dbReference>
<dbReference type="NCBIfam" id="TIGR03370">
    <property type="entry name" value="VPLPA-CTERM"/>
    <property type="match status" value="1"/>
</dbReference>
<keyword evidence="1" id="KW-0812">Transmembrane</keyword>
<protein>
    <submittedName>
        <fullName evidence="3">VPLPA-CTERM sorting domain-containing protein</fullName>
    </submittedName>
</protein>
<reference evidence="3 4" key="1">
    <citation type="submission" date="2023-04" db="EMBL/GenBank/DDBJ databases">
        <title>YMD61, complete Genome.</title>
        <authorList>
            <person name="Zhang J."/>
        </authorList>
    </citation>
    <scope>NUCLEOTIDE SEQUENCE [LARGE SCALE GENOMIC DNA]</scope>
    <source>
        <strain evidence="3 4">YMD61</strain>
    </source>
</reference>
<dbReference type="EMBL" id="CP124535">
    <property type="protein sequence ID" value="WGV15929.1"/>
    <property type="molecule type" value="Genomic_DNA"/>
</dbReference>
<organism evidence="3 4">
    <name type="scientific">Fuscovulum ytuae</name>
    <dbReference type="NCBI Taxonomy" id="3042299"/>
    <lineage>
        <taxon>Bacteria</taxon>
        <taxon>Pseudomonadati</taxon>
        <taxon>Pseudomonadota</taxon>
        <taxon>Alphaproteobacteria</taxon>
        <taxon>Rhodobacterales</taxon>
        <taxon>Paracoccaceae</taxon>
        <taxon>Fuscovulum</taxon>
    </lineage>
</organism>
<feature type="transmembrane region" description="Helical" evidence="1">
    <location>
        <begin position="170"/>
        <end position="189"/>
    </location>
</feature>
<evidence type="ECO:0000313" key="4">
    <source>
        <dbReference type="Proteomes" id="UP001230978"/>
    </source>
</evidence>
<feature type="signal peptide" evidence="2">
    <location>
        <begin position="1"/>
        <end position="21"/>
    </location>
</feature>
<evidence type="ECO:0000256" key="2">
    <source>
        <dbReference type="SAM" id="SignalP"/>
    </source>
</evidence>
<evidence type="ECO:0000313" key="3">
    <source>
        <dbReference type="EMBL" id="WGV15929.1"/>
    </source>
</evidence>
<sequence length="195" mass="19737">MLKKLLAAGVLAVGMGSAASAATVIFQDNFDGEGYGLNQGLDNWAVSDGTIDVIGTGFFEIAGPGIYLDMDGSTRNAGRITTLAVFNVVAGEAYSLAFDYGKNGTGAETLSFGFGGWTNSLALAAGSLAGFSSVVYNFTASVTGQTSLFFENSGGDNQGALLDNVSLSAVPLPAGGLMLIGGLAALAALRRRKLS</sequence>